<sequence>MGTNNSLSLLKTYFDSIKACFVNNSVPGSMLWVFTSLRVFICNYVLYSFGLILQFISRIAKVDGKNELSAQPEEDSQIDGFREELINFLFPSNEYVNEGSEEREIKNSALMESINDFAEDNNIKESGDKETESSVSEKSREEEDEEYFSASMSEEEEEKDFEDSTKIDSELYDGGVKNEKEGAHSSVLMEDEEEKKETGKSASMEGEEIEREEEDDETDSSALITNKFEYVSGRDNIGFVEEPTTTMTFSFREFFVGPYVSDTEISEYKSEKEKSHRLQGFGEFHPCPNGSQIEISELKSENEPVFQEEEQEEISVLKPEEEKSIGAGSFPEFHPSPSGSEVEISELKSEQEPIFLEESPKEQSMPSFHSSPNVSETGISETKSEEEKEGSIQEQRMFHGHSSSDQFSLKSEIFNGRDSSDEDDLDFNDNSFESDSESESSSSSGLIWGNSDKTGDLITFEFLAYQNDLEGLEPETLKLLEKLRAIDEFIEFAPGKAEDEDENKGSKDEQKKLGELVSEEEDDDFEWDDDELVEQMKMEMRNARQGGLPTILEDEEEQEDSESPKLVEDLKPLKIEEKLEFKDHIREIQKVHKSYEEKMRKLDILNYQTMHSLGLRQLKEPSAKPMILKNLLRSTKDQKKKKSEASLLVGLVEELEVVYVGQLCLSWEILCWEYKKAIELKQYDAQWARRYNVVAGEFQLFQVLMQRFIENEPFQGPRLHNYVRNRCVIRNLLQVPTIQDDSMRDKNMMTKDEEDTVSSERLAEIIRESMYIFSKFARADKHDINGSTCFRLPQTKPTHLKDPATSHLFTDIQTHLLKKEKRLKDIVRSGNCIVRKFQKLNKHKVELDLEQMVAQVQLKLISRVLSMSKLRKDQLIWCNEKLKKITFVDTKVRVEPSFLLFPF</sequence>
<evidence type="ECO:0000313" key="3">
    <source>
        <dbReference type="Proteomes" id="UP001293593"/>
    </source>
</evidence>
<reference evidence="2" key="1">
    <citation type="submission" date="2023-10" db="EMBL/GenBank/DDBJ databases">
        <title>Chromosome-level genome of the transformable northern wattle, Acacia crassicarpa.</title>
        <authorList>
            <person name="Massaro I."/>
            <person name="Sinha N.R."/>
            <person name="Poethig S."/>
            <person name="Leichty A.R."/>
        </authorList>
    </citation>
    <scope>NUCLEOTIDE SEQUENCE</scope>
    <source>
        <strain evidence="2">Acra3RX</strain>
        <tissue evidence="2">Leaf</tissue>
    </source>
</reference>
<organism evidence="2 3">
    <name type="scientific">Acacia crassicarpa</name>
    <name type="common">northern wattle</name>
    <dbReference type="NCBI Taxonomy" id="499986"/>
    <lineage>
        <taxon>Eukaryota</taxon>
        <taxon>Viridiplantae</taxon>
        <taxon>Streptophyta</taxon>
        <taxon>Embryophyta</taxon>
        <taxon>Tracheophyta</taxon>
        <taxon>Spermatophyta</taxon>
        <taxon>Magnoliopsida</taxon>
        <taxon>eudicotyledons</taxon>
        <taxon>Gunneridae</taxon>
        <taxon>Pentapetalae</taxon>
        <taxon>rosids</taxon>
        <taxon>fabids</taxon>
        <taxon>Fabales</taxon>
        <taxon>Fabaceae</taxon>
        <taxon>Caesalpinioideae</taxon>
        <taxon>mimosoid clade</taxon>
        <taxon>Acacieae</taxon>
        <taxon>Acacia</taxon>
    </lineage>
</organism>
<feature type="compositionally biased region" description="Acidic residues" evidence="1">
    <location>
        <begin position="205"/>
        <end position="219"/>
    </location>
</feature>
<evidence type="ECO:0008006" key="4">
    <source>
        <dbReference type="Google" id="ProtNLM"/>
    </source>
</evidence>
<comment type="caution">
    <text evidence="2">The sequence shown here is derived from an EMBL/GenBank/DDBJ whole genome shotgun (WGS) entry which is preliminary data.</text>
</comment>
<feature type="compositionally biased region" description="Acidic residues" evidence="1">
    <location>
        <begin position="142"/>
        <end position="161"/>
    </location>
</feature>
<name>A0AAE1IZS6_9FABA</name>
<feature type="compositionally biased region" description="Basic and acidic residues" evidence="1">
    <location>
        <begin position="382"/>
        <end position="391"/>
    </location>
</feature>
<protein>
    <recommendedName>
        <fullName evidence="4">Ribosomal protein L34Ae</fullName>
    </recommendedName>
</protein>
<feature type="region of interest" description="Disordered" evidence="1">
    <location>
        <begin position="545"/>
        <end position="565"/>
    </location>
</feature>
<feature type="compositionally biased region" description="Acidic residues" evidence="1">
    <location>
        <begin position="552"/>
        <end position="561"/>
    </location>
</feature>
<dbReference type="EMBL" id="JAWXYG010000010">
    <property type="protein sequence ID" value="KAK4261117.1"/>
    <property type="molecule type" value="Genomic_DNA"/>
</dbReference>
<dbReference type="PANTHER" id="PTHR46741">
    <property type="entry name" value="OS09G0413600 PROTEIN"/>
    <property type="match status" value="1"/>
</dbReference>
<gene>
    <name evidence="2" type="ORF">QN277_004162</name>
</gene>
<dbReference type="InterPro" id="IPR012870">
    <property type="entry name" value="DUF1666"/>
</dbReference>
<feature type="compositionally biased region" description="Polar residues" evidence="1">
    <location>
        <begin position="362"/>
        <end position="374"/>
    </location>
</feature>
<evidence type="ECO:0000256" key="1">
    <source>
        <dbReference type="SAM" id="MobiDB-lite"/>
    </source>
</evidence>
<evidence type="ECO:0000313" key="2">
    <source>
        <dbReference type="EMBL" id="KAK4261117.1"/>
    </source>
</evidence>
<feature type="compositionally biased region" description="Basic and acidic residues" evidence="1">
    <location>
        <begin position="503"/>
        <end position="514"/>
    </location>
</feature>
<dbReference type="PANTHER" id="PTHR46741:SF4">
    <property type="entry name" value="FINGER FYVE DOMAIN PROTEIN, PUTATIVE (DUF1666)-RELATED"/>
    <property type="match status" value="1"/>
</dbReference>
<feature type="region of interest" description="Disordered" evidence="1">
    <location>
        <begin position="299"/>
        <end position="451"/>
    </location>
</feature>
<proteinExistence type="predicted"/>
<dbReference type="Pfam" id="PF07891">
    <property type="entry name" value="DUF1666"/>
    <property type="match status" value="1"/>
</dbReference>
<feature type="region of interest" description="Disordered" evidence="1">
    <location>
        <begin position="494"/>
        <end position="525"/>
    </location>
</feature>
<keyword evidence="3" id="KW-1185">Reference proteome</keyword>
<dbReference type="Proteomes" id="UP001293593">
    <property type="component" value="Unassembled WGS sequence"/>
</dbReference>
<feature type="compositionally biased region" description="Acidic residues" evidence="1">
    <location>
        <begin position="420"/>
        <end position="438"/>
    </location>
</feature>
<dbReference type="AlphaFoldDB" id="A0AAE1IZS6"/>
<accession>A0AAE1IZS6</accession>
<feature type="region of interest" description="Disordered" evidence="1">
    <location>
        <begin position="117"/>
        <end position="222"/>
    </location>
</feature>
<feature type="compositionally biased region" description="Basic and acidic residues" evidence="1">
    <location>
        <begin position="121"/>
        <end position="141"/>
    </location>
</feature>